<feature type="transmembrane region" description="Helical" evidence="1">
    <location>
        <begin position="121"/>
        <end position="140"/>
    </location>
</feature>
<feature type="transmembrane region" description="Helical" evidence="1">
    <location>
        <begin position="7"/>
        <end position="26"/>
    </location>
</feature>
<dbReference type="PANTHER" id="PTHR37312:SF1">
    <property type="entry name" value="MEMBRANE-BOUND ACYLTRANSFERASE YKRP-RELATED"/>
    <property type="match status" value="1"/>
</dbReference>
<proteinExistence type="predicted"/>
<name>A0A9D9IQM8_9BACT</name>
<dbReference type="Proteomes" id="UP000823598">
    <property type="component" value="Unassembled WGS sequence"/>
</dbReference>
<comment type="caution">
    <text evidence="3">The sequence shown here is derived from an EMBL/GenBank/DDBJ whole genome shotgun (WGS) entry which is preliminary data.</text>
</comment>
<evidence type="ECO:0000313" key="4">
    <source>
        <dbReference type="Proteomes" id="UP000823598"/>
    </source>
</evidence>
<dbReference type="Pfam" id="PF01757">
    <property type="entry name" value="Acyl_transf_3"/>
    <property type="match status" value="1"/>
</dbReference>
<evidence type="ECO:0000256" key="1">
    <source>
        <dbReference type="SAM" id="Phobius"/>
    </source>
</evidence>
<reference evidence="3" key="2">
    <citation type="journal article" date="2021" name="PeerJ">
        <title>Extensive microbial diversity within the chicken gut microbiome revealed by metagenomics and culture.</title>
        <authorList>
            <person name="Gilroy R."/>
            <person name="Ravi A."/>
            <person name="Getino M."/>
            <person name="Pursley I."/>
            <person name="Horton D.L."/>
            <person name="Alikhan N.F."/>
            <person name="Baker D."/>
            <person name="Gharbi K."/>
            <person name="Hall N."/>
            <person name="Watson M."/>
            <person name="Adriaenssens E.M."/>
            <person name="Foster-Nyarko E."/>
            <person name="Jarju S."/>
            <person name="Secka A."/>
            <person name="Antonio M."/>
            <person name="Oren A."/>
            <person name="Chaudhuri R.R."/>
            <person name="La Ragione R."/>
            <person name="Hildebrand F."/>
            <person name="Pallen M.J."/>
        </authorList>
    </citation>
    <scope>NUCLEOTIDE SEQUENCE</scope>
    <source>
        <strain evidence="3">6919</strain>
    </source>
</reference>
<accession>A0A9D9IQM8</accession>
<keyword evidence="3" id="KW-0012">Acyltransferase</keyword>
<keyword evidence="1" id="KW-0812">Transmembrane</keyword>
<feature type="transmembrane region" description="Helical" evidence="1">
    <location>
        <begin position="301"/>
        <end position="326"/>
    </location>
</feature>
<feature type="transmembrane region" description="Helical" evidence="1">
    <location>
        <begin position="170"/>
        <end position="187"/>
    </location>
</feature>
<keyword evidence="1" id="KW-1133">Transmembrane helix</keyword>
<feature type="transmembrane region" description="Helical" evidence="1">
    <location>
        <begin position="147"/>
        <end position="164"/>
    </location>
</feature>
<dbReference type="EMBL" id="JADIMC010000086">
    <property type="protein sequence ID" value="MBO8476847.1"/>
    <property type="molecule type" value="Genomic_DNA"/>
</dbReference>
<dbReference type="InterPro" id="IPR002656">
    <property type="entry name" value="Acyl_transf_3_dom"/>
</dbReference>
<sequence>MGERIKWIDYGKAIAIFLVVLGHSGLYQPLHIARYMFGMPFFFFVSGYLFSFEKYPSYESFLMRRVKSIIVPYLFFNFVTYFFWLLVARNYGDDAVAGVVPWYVPLKGIFLGYPEYLLNDVPLWFFVCLFVVENLFYAYGKLIGKKWFVIWILVSGWIMAEVVPQLPYCINAAFVGLIFYYFGYVLKMNAGMRSVLTGWIPVFLCIAVYAVIMPLNGRIAMHDNNYGADMSLFLVEQCACFVVMYNFCLFLQKVLKHDGVLCYVGRNTLVICVMHMILFTLMKGVMVYVLDIPLSVLDGHIVSNIVFAALAVICCVPVIYVINNYLPFVIGKPRKKD</sequence>
<feature type="transmembrane region" description="Helical" evidence="1">
    <location>
        <begin position="70"/>
        <end position="87"/>
    </location>
</feature>
<dbReference type="GO" id="GO:0016747">
    <property type="term" value="F:acyltransferase activity, transferring groups other than amino-acyl groups"/>
    <property type="evidence" value="ECO:0007669"/>
    <property type="project" value="InterPro"/>
</dbReference>
<reference evidence="3" key="1">
    <citation type="submission" date="2020-10" db="EMBL/GenBank/DDBJ databases">
        <authorList>
            <person name="Gilroy R."/>
        </authorList>
    </citation>
    <scope>NUCLEOTIDE SEQUENCE</scope>
    <source>
        <strain evidence="3">6919</strain>
    </source>
</reference>
<keyword evidence="1" id="KW-0472">Membrane</keyword>
<dbReference type="InterPro" id="IPR052734">
    <property type="entry name" value="Nod_factor_acetyltransferase"/>
</dbReference>
<gene>
    <name evidence="3" type="ORF">IAB88_07630</name>
</gene>
<dbReference type="AlphaFoldDB" id="A0A9D9IQM8"/>
<feature type="transmembrane region" description="Helical" evidence="1">
    <location>
        <begin position="263"/>
        <end position="289"/>
    </location>
</feature>
<feature type="domain" description="Acyltransferase 3" evidence="2">
    <location>
        <begin position="5"/>
        <end position="322"/>
    </location>
</feature>
<protein>
    <submittedName>
        <fullName evidence="3">Acyltransferase family protein</fullName>
    </submittedName>
</protein>
<dbReference type="PANTHER" id="PTHR37312">
    <property type="entry name" value="MEMBRANE-BOUND ACYLTRANSFERASE YKRP-RELATED"/>
    <property type="match status" value="1"/>
</dbReference>
<keyword evidence="3" id="KW-0808">Transferase</keyword>
<feature type="transmembrane region" description="Helical" evidence="1">
    <location>
        <begin position="232"/>
        <end position="251"/>
    </location>
</feature>
<evidence type="ECO:0000259" key="2">
    <source>
        <dbReference type="Pfam" id="PF01757"/>
    </source>
</evidence>
<organism evidence="3 4">
    <name type="scientific">Candidatus Limisoma faecipullorum</name>
    <dbReference type="NCBI Taxonomy" id="2840854"/>
    <lineage>
        <taxon>Bacteria</taxon>
        <taxon>Pseudomonadati</taxon>
        <taxon>Bacteroidota</taxon>
        <taxon>Bacteroidia</taxon>
        <taxon>Bacteroidales</taxon>
        <taxon>Candidatus Limisoma</taxon>
    </lineage>
</organism>
<feature type="transmembrane region" description="Helical" evidence="1">
    <location>
        <begin position="194"/>
        <end position="212"/>
    </location>
</feature>
<feature type="transmembrane region" description="Helical" evidence="1">
    <location>
        <begin position="32"/>
        <end position="50"/>
    </location>
</feature>
<evidence type="ECO:0000313" key="3">
    <source>
        <dbReference type="EMBL" id="MBO8476847.1"/>
    </source>
</evidence>